<organism evidence="2 3">
    <name type="scientific">Mesorhizobium opportunistum</name>
    <dbReference type="NCBI Taxonomy" id="593909"/>
    <lineage>
        <taxon>Bacteria</taxon>
        <taxon>Pseudomonadati</taxon>
        <taxon>Pseudomonadota</taxon>
        <taxon>Alphaproteobacteria</taxon>
        <taxon>Hyphomicrobiales</taxon>
        <taxon>Phyllobacteriaceae</taxon>
        <taxon>Mesorhizobium</taxon>
    </lineage>
</organism>
<feature type="compositionally biased region" description="Basic and acidic residues" evidence="1">
    <location>
        <begin position="24"/>
        <end position="36"/>
    </location>
</feature>
<proteinExistence type="predicted"/>
<reference evidence="2 3" key="1">
    <citation type="journal article" date="2024" name="Proc. Natl. Acad. Sci. U.S.A.">
        <title>The evolutionary genomics of adaptation to stress in wild rhizobium bacteria.</title>
        <authorList>
            <person name="Kehlet-Delgado H."/>
            <person name="Montoya A.P."/>
            <person name="Jensen K.T."/>
            <person name="Wendlandt C.E."/>
            <person name="Dexheimer C."/>
            <person name="Roberts M."/>
            <person name="Torres Martinez L."/>
            <person name="Friesen M.L."/>
            <person name="Griffitts J.S."/>
            <person name="Porter S.S."/>
        </authorList>
    </citation>
    <scope>NUCLEOTIDE SEQUENCE [LARGE SCALE GENOMIC DNA]</scope>
    <source>
        <strain evidence="2 3">M0729</strain>
    </source>
</reference>
<evidence type="ECO:0008006" key="4">
    <source>
        <dbReference type="Google" id="ProtNLM"/>
    </source>
</evidence>
<accession>A0ABV1YPY3</accession>
<evidence type="ECO:0000313" key="3">
    <source>
        <dbReference type="Proteomes" id="UP001464387"/>
    </source>
</evidence>
<gene>
    <name evidence="2" type="ORF">NKI33_30325</name>
</gene>
<protein>
    <recommendedName>
        <fullName evidence="4">Transposase</fullName>
    </recommendedName>
</protein>
<comment type="caution">
    <text evidence="2">The sequence shown here is derived from an EMBL/GenBank/DDBJ whole genome shotgun (WGS) entry which is preliminary data.</text>
</comment>
<dbReference type="RefSeq" id="WP_023767844.1">
    <property type="nucleotide sequence ID" value="NZ_CP100477.1"/>
</dbReference>
<evidence type="ECO:0000256" key="1">
    <source>
        <dbReference type="SAM" id="MobiDB-lite"/>
    </source>
</evidence>
<name>A0ABV1YPY3_9HYPH</name>
<dbReference type="Proteomes" id="UP001464387">
    <property type="component" value="Unassembled WGS sequence"/>
</dbReference>
<keyword evidence="3" id="KW-1185">Reference proteome</keyword>
<evidence type="ECO:0000313" key="2">
    <source>
        <dbReference type="EMBL" id="MER8937237.1"/>
    </source>
</evidence>
<sequence>MLPLPSRTRTAQPFRAAAMPNSALDHHLPSDQRGFSERQLPVGQVRGGGDLLAAFAEKLDHEILRPAMYGCIEHLHLRLIVCV</sequence>
<dbReference type="EMBL" id="JAMYPJ010000069">
    <property type="protein sequence ID" value="MER8937237.1"/>
    <property type="molecule type" value="Genomic_DNA"/>
</dbReference>
<feature type="region of interest" description="Disordered" evidence="1">
    <location>
        <begin position="1"/>
        <end position="37"/>
    </location>
</feature>